<evidence type="ECO:0000313" key="2">
    <source>
        <dbReference type="EnsemblProtists" id="EOD07620"/>
    </source>
</evidence>
<dbReference type="HOGENOM" id="CLU_2241708_0_0_1"/>
<protein>
    <submittedName>
        <fullName evidence="2">Uncharacterized protein</fullName>
    </submittedName>
</protein>
<name>A0A0D3I8N5_EMIH1</name>
<evidence type="ECO:0000313" key="3">
    <source>
        <dbReference type="Proteomes" id="UP000013827"/>
    </source>
</evidence>
<dbReference type="KEGG" id="ehx:EMIHUDRAFT_249437"/>
<dbReference type="AlphaFoldDB" id="A0A0D3I8N5"/>
<keyword evidence="3" id="KW-1185">Reference proteome</keyword>
<reference evidence="2" key="2">
    <citation type="submission" date="2024-10" db="UniProtKB">
        <authorList>
            <consortium name="EnsemblProtists"/>
        </authorList>
    </citation>
    <scope>IDENTIFICATION</scope>
</reference>
<dbReference type="EnsemblProtists" id="EOD07620">
    <property type="protein sequence ID" value="EOD07620"/>
    <property type="gene ID" value="EMIHUDRAFT_249437"/>
</dbReference>
<evidence type="ECO:0000256" key="1">
    <source>
        <dbReference type="SAM" id="MobiDB-lite"/>
    </source>
</evidence>
<dbReference type="PaxDb" id="2903-EOD07620"/>
<reference evidence="3" key="1">
    <citation type="journal article" date="2013" name="Nature">
        <title>Pan genome of the phytoplankton Emiliania underpins its global distribution.</title>
        <authorList>
            <person name="Read B.A."/>
            <person name="Kegel J."/>
            <person name="Klute M.J."/>
            <person name="Kuo A."/>
            <person name="Lefebvre S.C."/>
            <person name="Maumus F."/>
            <person name="Mayer C."/>
            <person name="Miller J."/>
            <person name="Monier A."/>
            <person name="Salamov A."/>
            <person name="Young J."/>
            <person name="Aguilar M."/>
            <person name="Claverie J.M."/>
            <person name="Frickenhaus S."/>
            <person name="Gonzalez K."/>
            <person name="Herman E.K."/>
            <person name="Lin Y.C."/>
            <person name="Napier J."/>
            <person name="Ogata H."/>
            <person name="Sarno A.F."/>
            <person name="Shmutz J."/>
            <person name="Schroeder D."/>
            <person name="de Vargas C."/>
            <person name="Verret F."/>
            <person name="von Dassow P."/>
            <person name="Valentin K."/>
            <person name="Van de Peer Y."/>
            <person name="Wheeler G."/>
            <person name="Dacks J.B."/>
            <person name="Delwiche C.F."/>
            <person name="Dyhrman S.T."/>
            <person name="Glockner G."/>
            <person name="John U."/>
            <person name="Richards T."/>
            <person name="Worden A.Z."/>
            <person name="Zhang X."/>
            <person name="Grigoriev I.V."/>
            <person name="Allen A.E."/>
            <person name="Bidle K."/>
            <person name="Borodovsky M."/>
            <person name="Bowler C."/>
            <person name="Brownlee C."/>
            <person name="Cock J.M."/>
            <person name="Elias M."/>
            <person name="Gladyshev V.N."/>
            <person name="Groth M."/>
            <person name="Guda C."/>
            <person name="Hadaegh A."/>
            <person name="Iglesias-Rodriguez M.D."/>
            <person name="Jenkins J."/>
            <person name="Jones B.M."/>
            <person name="Lawson T."/>
            <person name="Leese F."/>
            <person name="Lindquist E."/>
            <person name="Lobanov A."/>
            <person name="Lomsadze A."/>
            <person name="Malik S.B."/>
            <person name="Marsh M.E."/>
            <person name="Mackinder L."/>
            <person name="Mock T."/>
            <person name="Mueller-Roeber B."/>
            <person name="Pagarete A."/>
            <person name="Parker M."/>
            <person name="Probert I."/>
            <person name="Quesneville H."/>
            <person name="Raines C."/>
            <person name="Rensing S.A."/>
            <person name="Riano-Pachon D.M."/>
            <person name="Richier S."/>
            <person name="Rokitta S."/>
            <person name="Shiraiwa Y."/>
            <person name="Soanes D.M."/>
            <person name="van der Giezen M."/>
            <person name="Wahlund T.M."/>
            <person name="Williams B."/>
            <person name="Wilson W."/>
            <person name="Wolfe G."/>
            <person name="Wurch L.L."/>
        </authorList>
    </citation>
    <scope>NUCLEOTIDE SEQUENCE</scope>
</reference>
<proteinExistence type="predicted"/>
<dbReference type="RefSeq" id="XP_005760049.1">
    <property type="nucleotide sequence ID" value="XM_005759992.1"/>
</dbReference>
<accession>A0A0D3I8N5</accession>
<feature type="compositionally biased region" description="Basic and acidic residues" evidence="1">
    <location>
        <begin position="13"/>
        <end position="34"/>
    </location>
</feature>
<dbReference type="Proteomes" id="UP000013827">
    <property type="component" value="Unassembled WGS sequence"/>
</dbReference>
<sequence length="115" mass="12784">MQPPVLHSGATLADERRQMPSRPAGERPSGENARHNGRVAVWRKLALESRERAALCSERPRGHLPALVCQSGARVENWRLHIQTAEAVYRPAAAVYRSAAEKGVDQSTAVYQVYR</sequence>
<dbReference type="GeneID" id="17253773"/>
<organism evidence="2 3">
    <name type="scientific">Emiliania huxleyi (strain CCMP1516)</name>
    <dbReference type="NCBI Taxonomy" id="280463"/>
    <lineage>
        <taxon>Eukaryota</taxon>
        <taxon>Haptista</taxon>
        <taxon>Haptophyta</taxon>
        <taxon>Prymnesiophyceae</taxon>
        <taxon>Isochrysidales</taxon>
        <taxon>Noelaerhabdaceae</taxon>
        <taxon>Emiliania</taxon>
    </lineage>
</organism>
<feature type="region of interest" description="Disordered" evidence="1">
    <location>
        <begin position="1"/>
        <end position="36"/>
    </location>
</feature>